<dbReference type="PANTHER" id="PTHR46366:SF1">
    <property type="entry name" value="PDZ DOMAIN-CONTAINING PROTEIN C1685.05"/>
    <property type="match status" value="1"/>
</dbReference>
<keyword evidence="1" id="KW-1133">Transmembrane helix</keyword>
<dbReference type="Proteomes" id="UP000237271">
    <property type="component" value="Unassembled WGS sequence"/>
</dbReference>
<evidence type="ECO:0000313" key="3">
    <source>
        <dbReference type="Proteomes" id="UP000237271"/>
    </source>
</evidence>
<feature type="transmembrane region" description="Helical" evidence="1">
    <location>
        <begin position="216"/>
        <end position="247"/>
    </location>
</feature>
<dbReference type="EMBL" id="NCKW01000399">
    <property type="protein sequence ID" value="POM80549.1"/>
    <property type="molecule type" value="Genomic_DNA"/>
</dbReference>
<evidence type="ECO:0000313" key="2">
    <source>
        <dbReference type="EMBL" id="POM80549.1"/>
    </source>
</evidence>
<keyword evidence="1" id="KW-0472">Membrane</keyword>
<feature type="transmembrane region" description="Helical" evidence="1">
    <location>
        <begin position="399"/>
        <end position="420"/>
    </location>
</feature>
<feature type="transmembrane region" description="Helical" evidence="1">
    <location>
        <begin position="927"/>
        <end position="947"/>
    </location>
</feature>
<evidence type="ECO:0008006" key="4">
    <source>
        <dbReference type="Google" id="ProtNLM"/>
    </source>
</evidence>
<sequence>FYEEQIGTLCSKDSTAYIVGEGLGTFDINGLLLAEDRGYEGYRISYWFGIGGAIWLAFRALLLRRCYVTVKRYGQTCHKMGQNLSRKEAVVFVQENLRLIAHGATNYHRIVVLYLLIEGFMSDVFLLVANDGLSAKLQYASMGYNLSALLLLVFEIIENTNCLPEKWRLFTKRLLFSYETAFLGEIVSAAVQQELLTLLNRTSLRKSRSTALAVSYYAWSLVGHGIFVLNVIGFLICVRVLFAILYVRMEYDTFAIFLAPCSVDTTLKLRNKMVVLGGYRWKNEKLLYTASAMRAFGLQKIMENGAEFVVLRKLYWFAVPTNNLRVVGIKINEGVIPCVERPCTGIVSFFDQDVGDPTTGKTRHSVFIRDRIQCLENGSQRPTARLETRITRLLTADRMLMGAWVFLGLIPYILMLRSYINFATPHKITETLVIPPGVQKETANLTELCPLQGYFLGQVWWNAEIMHYYTLRHGHVCHYVVPQYNIHGSYYIASEKAMPYETSPHECDEESYPIHMYLYHGSFGYFSFYEEQIGSYCTKDNTAYIVSQGLGTYDINGSDLVEDTGSTDYRKSYWYGTIGAFWVIYRGLVLRRSFIICKRYGRRCRELGMQLRRKEAVVFVHEQLRLTAYNATKLHRVVLLYLLIEGLMSDLFLLIANNGILAKIQYVSLGYNLSGMLLMVFEMVESANWLHESTRVFIKRLLFCYEASLLGELVGATLQQPFLTQLNGSRALKKSNNVNLVVSHYVWSIVGHSIFVICVIGFIMFVRALWAIVYVWWRHQTIAIFSAPCCVDTTMGRRNKMTMLGGYRWVSGKLYYKPEALKSFGLLKMEDEDDTEYISLRKLYWFSVPRNDLFVIGILSEEGVKPCIERPCTGTISFFDRRLGGDIDNITDEPRHLTRVYCSKGMTLPHVVTTARPNIFFTAQRKLFMVWLFAGVAPFILQMRSYLKFVTPHKITQSLIVPSGIQKETMNLVEFCPVQALFLSGVWWNVEPTHYYIVNDNRLCHFVAPQYNTHGNYLIGTSKVEPYDSTPTNCAQESYAFDQYFYHGSFGYYSFYEEQTGTYCAKDNIVYIYGHGLGSFDINGSFLADDTGNEGYRHSYYYGLVGSVWVTYRALVLRRSFISCKRYGRRCDEMGESLNRKEAVVFVQENLRLSAHGATIYHRFALVYLLIEGIMTDLFLLIANEGILAKIQYVSLGYNLSGFLLLIYEIIEATRCLSEKYRLFFKRLWFSYETAFLGELLSAALQERIITALNHSSILYKSKSTALAVSYYFWSLFCPIDSFTLGSWVCLVTASQPYMGNFYKTMQC</sequence>
<protein>
    <recommendedName>
        <fullName evidence="4">Transmembrane protein</fullName>
    </recommendedName>
</protein>
<dbReference type="OrthoDB" id="123435at2759"/>
<feature type="non-terminal residue" evidence="2">
    <location>
        <position position="1"/>
    </location>
</feature>
<feature type="transmembrane region" description="Helical" evidence="1">
    <location>
        <begin position="638"/>
        <end position="657"/>
    </location>
</feature>
<proteinExistence type="predicted"/>
<gene>
    <name evidence="2" type="ORF">PHPALM_1602</name>
</gene>
<feature type="transmembrane region" description="Helical" evidence="1">
    <location>
        <begin position="702"/>
        <end position="724"/>
    </location>
</feature>
<keyword evidence="3" id="KW-1185">Reference proteome</keyword>
<comment type="caution">
    <text evidence="2">The sequence shown here is derived from an EMBL/GenBank/DDBJ whole genome shotgun (WGS) entry which is preliminary data.</text>
</comment>
<feature type="transmembrane region" description="Helical" evidence="1">
    <location>
        <begin position="572"/>
        <end position="589"/>
    </location>
</feature>
<feature type="transmembrane region" description="Helical" evidence="1">
    <location>
        <begin position="669"/>
        <end position="690"/>
    </location>
</feature>
<dbReference type="PANTHER" id="PTHR46366">
    <property type="entry name" value="PRO-APOPTOTIC SERINE PROTEASE NMA111"/>
    <property type="match status" value="1"/>
</dbReference>
<reference evidence="2 3" key="1">
    <citation type="journal article" date="2017" name="Genome Biol. Evol.">
        <title>Phytophthora megakarya and P. palmivora, closely related causal agents of cacao black pod rot, underwent increases in genome sizes and gene numbers by different mechanisms.</title>
        <authorList>
            <person name="Ali S.S."/>
            <person name="Shao J."/>
            <person name="Lary D.J."/>
            <person name="Kronmiller B."/>
            <person name="Shen D."/>
            <person name="Strem M.D."/>
            <person name="Amoako-Attah I."/>
            <person name="Akrofi A.Y."/>
            <person name="Begoude B.A."/>
            <person name="Ten Hoopen G.M."/>
            <person name="Coulibaly K."/>
            <person name="Kebe B.I."/>
            <person name="Melnick R.L."/>
            <person name="Guiltinan M.J."/>
            <person name="Tyler B.M."/>
            <person name="Meinhardt L.W."/>
            <person name="Bailey B.A."/>
        </authorList>
    </citation>
    <scope>NUCLEOTIDE SEQUENCE [LARGE SCALE GENOMIC DNA]</scope>
    <source>
        <strain evidence="3">sbr112.9</strain>
    </source>
</reference>
<feature type="transmembrane region" description="Helical" evidence="1">
    <location>
        <begin position="1160"/>
        <end position="1181"/>
    </location>
</feature>
<feature type="transmembrane region" description="Helical" evidence="1">
    <location>
        <begin position="1271"/>
        <end position="1294"/>
    </location>
</feature>
<feature type="transmembrane region" description="Helical" evidence="1">
    <location>
        <begin position="1193"/>
        <end position="1211"/>
    </location>
</feature>
<keyword evidence="1" id="KW-0812">Transmembrane</keyword>
<name>A0A2P4YS12_9STRA</name>
<accession>A0A2P4YS12</accession>
<evidence type="ECO:0000256" key="1">
    <source>
        <dbReference type="SAM" id="Phobius"/>
    </source>
</evidence>
<feature type="transmembrane region" description="Helical" evidence="1">
    <location>
        <begin position="44"/>
        <end position="62"/>
    </location>
</feature>
<organism evidence="2 3">
    <name type="scientific">Phytophthora palmivora</name>
    <dbReference type="NCBI Taxonomy" id="4796"/>
    <lineage>
        <taxon>Eukaryota</taxon>
        <taxon>Sar</taxon>
        <taxon>Stramenopiles</taxon>
        <taxon>Oomycota</taxon>
        <taxon>Peronosporomycetes</taxon>
        <taxon>Peronosporales</taxon>
        <taxon>Peronosporaceae</taxon>
        <taxon>Phytophthora</taxon>
    </lineage>
</organism>
<feature type="transmembrane region" description="Helical" evidence="1">
    <location>
        <begin position="110"/>
        <end position="129"/>
    </location>
</feature>
<feature type="transmembrane region" description="Helical" evidence="1">
    <location>
        <begin position="744"/>
        <end position="777"/>
    </location>
</feature>